<evidence type="ECO:0000259" key="14">
    <source>
        <dbReference type="PROSITE" id="PS51156"/>
    </source>
</evidence>
<protein>
    <submittedName>
        <fullName evidence="16">Metastasis-associated protein MTA2</fullName>
    </submittedName>
</protein>
<dbReference type="CDD" id="cd00202">
    <property type="entry name" value="ZnF_GATA"/>
    <property type="match status" value="1"/>
</dbReference>
<evidence type="ECO:0000256" key="9">
    <source>
        <dbReference type="ARBA" id="ARBA00023125"/>
    </source>
</evidence>
<comment type="caution">
    <text evidence="16">The sequence shown here is derived from an EMBL/GenBank/DDBJ whole genome shotgun (WGS) entry which is preliminary data.</text>
</comment>
<keyword evidence="9" id="KW-0238">DNA-binding</keyword>
<evidence type="ECO:0000256" key="7">
    <source>
        <dbReference type="ARBA" id="ARBA00022843"/>
    </source>
</evidence>
<dbReference type="Pfam" id="PF00249">
    <property type="entry name" value="Myb_DNA-binding"/>
    <property type="match status" value="1"/>
</dbReference>
<evidence type="ECO:0000256" key="1">
    <source>
        <dbReference type="ARBA" id="ARBA00004123"/>
    </source>
</evidence>
<keyword evidence="3" id="KW-0597">Phosphoprotein</keyword>
<dbReference type="InterPro" id="IPR009057">
    <property type="entry name" value="Homeodomain-like_sf"/>
</dbReference>
<proteinExistence type="inferred from homology"/>
<evidence type="ECO:0000256" key="11">
    <source>
        <dbReference type="ARBA" id="ARBA00093454"/>
    </source>
</evidence>
<dbReference type="GO" id="GO:0016581">
    <property type="term" value="C:NuRD complex"/>
    <property type="evidence" value="ECO:0007669"/>
    <property type="project" value="TreeGrafter"/>
</dbReference>
<dbReference type="PROSITE" id="PS51156">
    <property type="entry name" value="ELM2"/>
    <property type="match status" value="1"/>
</dbReference>
<comment type="similarity">
    <text evidence="11">Belongs to the metastasis-associated protein family.</text>
</comment>
<sequence>MAANMYRVGDYVYFENSSSNPYLIRRIEELNKTANGNVEAKVVCLFRRRDISGNLNTLADSNAREFEEESKQPTPSEQQKHQLKHRELFLSRQFESLPATHIRGKCNVTLLNETDVLSGYLEKEDCFFYSLVFDPVQKTLLADQGEIRVGSKYQAEIPDKLAEAHVEQTLTSMHLFRAVGTFARALDCSSSIRQPSLHMSAAAASRDITLFHAMDTLQKNSYDLARAMSTLVPQGGPVLCRDEMEEWSASEAMLFEEALEKYGKDFNDIRQDFLPWKSLASVVQFYYMWKTTDRYIQQKRLKAAEADSKLKQVYIPTYTKPNPNQIMVPGSKPGMNGAAGFQKGLSCESCHTAQSAQWYAWGPPNMQCRLCASCWIYWKKYGGLKTPTQLEGAARTGSESGPRGHMTRQEVQGLSPFTRNEGRAKLLAKNRQTFILQTTKLTRIARRVCDDILQPRRAARRPYASINANAVKAECIIRLPKATKTPLKTKLVPRPSLANIVKDLAISAPLKLKASRGPPTPINRNQASQPRVGQSLLGKRGFDSATGVPYPANGRPYTSGMRTTSQSVIKRQKVSQGEAPNPVVFVATKDTRALRKHLTQSEMRRAARKPHLLVRIKLPPPPRSLAMPLLPSSTSEPIVLED</sequence>
<dbReference type="InterPro" id="IPR000949">
    <property type="entry name" value="ELM2_dom"/>
</dbReference>
<dbReference type="AlphaFoldDB" id="A0A4Z2G2I8"/>
<evidence type="ECO:0000256" key="8">
    <source>
        <dbReference type="ARBA" id="ARBA00022990"/>
    </source>
</evidence>
<dbReference type="PANTHER" id="PTHR10865:SF4">
    <property type="entry name" value="METASTASIS-ASSOCIATED PROTEIN MTA2"/>
    <property type="match status" value="1"/>
</dbReference>
<dbReference type="Gene3D" id="4.10.1240.50">
    <property type="match status" value="1"/>
</dbReference>
<keyword evidence="6" id="KW-0862">Zinc</keyword>
<dbReference type="OrthoDB" id="2193595at2759"/>
<dbReference type="PROSITE" id="PS51293">
    <property type="entry name" value="SANT"/>
    <property type="match status" value="1"/>
</dbReference>
<keyword evidence="5" id="KW-0863">Zinc-finger</keyword>
<dbReference type="PROSITE" id="PS51038">
    <property type="entry name" value="BAH"/>
    <property type="match status" value="1"/>
</dbReference>
<feature type="domain" description="SANT" evidence="15">
    <location>
        <begin position="242"/>
        <end position="294"/>
    </location>
</feature>
<dbReference type="InterPro" id="IPR001005">
    <property type="entry name" value="SANT/Myb"/>
</dbReference>
<dbReference type="GO" id="GO:0003714">
    <property type="term" value="F:transcription corepressor activity"/>
    <property type="evidence" value="ECO:0007669"/>
    <property type="project" value="TreeGrafter"/>
</dbReference>
<evidence type="ECO:0000313" key="17">
    <source>
        <dbReference type="Proteomes" id="UP000314294"/>
    </source>
</evidence>
<feature type="region of interest" description="Disordered" evidence="12">
    <location>
        <begin position="618"/>
        <end position="642"/>
    </location>
</feature>
<dbReference type="Gene3D" id="2.30.30.490">
    <property type="match status" value="1"/>
</dbReference>
<dbReference type="FunFam" id="1.10.10.60:FF:000012">
    <property type="entry name" value="Metastasis-associated 1 family, member 3"/>
    <property type="match status" value="1"/>
</dbReference>
<dbReference type="GO" id="GO:0003713">
    <property type="term" value="F:transcription coactivator activity"/>
    <property type="evidence" value="ECO:0007669"/>
    <property type="project" value="TreeGrafter"/>
</dbReference>
<keyword evidence="17" id="KW-1185">Reference proteome</keyword>
<dbReference type="Pfam" id="PF00320">
    <property type="entry name" value="GATA"/>
    <property type="match status" value="1"/>
</dbReference>
<accession>A0A4Z2G2I8</accession>
<dbReference type="GO" id="GO:0043565">
    <property type="term" value="F:sequence-specific DNA binding"/>
    <property type="evidence" value="ECO:0007669"/>
    <property type="project" value="InterPro"/>
</dbReference>
<evidence type="ECO:0000256" key="6">
    <source>
        <dbReference type="ARBA" id="ARBA00022833"/>
    </source>
</evidence>
<keyword evidence="10" id="KW-0539">Nucleus</keyword>
<gene>
    <name evidence="16" type="primary">MTA2</name>
    <name evidence="16" type="ORF">EYF80_042303</name>
</gene>
<feature type="domain" description="ELM2" evidence="14">
    <location>
        <begin position="145"/>
        <end position="235"/>
    </location>
</feature>
<dbReference type="EMBL" id="SRLO01000740">
    <property type="protein sequence ID" value="TNN47481.1"/>
    <property type="molecule type" value="Genomic_DNA"/>
</dbReference>
<dbReference type="FunFam" id="2.30.30.490:FF:000001">
    <property type="entry name" value="Metastasis-associated 1 family, member 3"/>
    <property type="match status" value="1"/>
</dbReference>
<evidence type="ECO:0000256" key="4">
    <source>
        <dbReference type="ARBA" id="ARBA00022723"/>
    </source>
</evidence>
<feature type="region of interest" description="Disordered" evidence="12">
    <location>
        <begin position="392"/>
        <end position="415"/>
    </location>
</feature>
<dbReference type="Pfam" id="PF01426">
    <property type="entry name" value="BAH"/>
    <property type="match status" value="1"/>
</dbReference>
<evidence type="ECO:0000256" key="12">
    <source>
        <dbReference type="SAM" id="MobiDB-lite"/>
    </source>
</evidence>
<dbReference type="SMART" id="SM00717">
    <property type="entry name" value="SANT"/>
    <property type="match status" value="1"/>
</dbReference>
<dbReference type="Gene3D" id="1.10.10.60">
    <property type="entry name" value="Homeodomain-like"/>
    <property type="match status" value="1"/>
</dbReference>
<dbReference type="InterPro" id="IPR043151">
    <property type="entry name" value="BAH_sf"/>
</dbReference>
<dbReference type="PANTHER" id="PTHR10865">
    <property type="entry name" value="METASTASIS-ASSOCIATED PROTEIN AND MESODERM INDUCTION EARLY RESPONSE PROTEIN"/>
    <property type="match status" value="1"/>
</dbReference>
<dbReference type="GO" id="GO:0042826">
    <property type="term" value="F:histone deacetylase binding"/>
    <property type="evidence" value="ECO:0007669"/>
    <property type="project" value="TreeGrafter"/>
</dbReference>
<comment type="subcellular location">
    <subcellularLocation>
        <location evidence="1">Nucleus</location>
    </subcellularLocation>
</comment>
<dbReference type="FunFam" id="4.10.1240.50:FF:000001">
    <property type="entry name" value="Metastasis-associated 1 family, member 3"/>
    <property type="match status" value="1"/>
</dbReference>
<dbReference type="InterPro" id="IPR040138">
    <property type="entry name" value="MIER/MTA"/>
</dbReference>
<evidence type="ECO:0000256" key="2">
    <source>
        <dbReference type="ARBA" id="ARBA00022499"/>
    </source>
</evidence>
<dbReference type="Pfam" id="PF17226">
    <property type="entry name" value="MTA_R1"/>
    <property type="match status" value="1"/>
</dbReference>
<name>A0A4Z2G2I8_9TELE</name>
<evidence type="ECO:0000256" key="3">
    <source>
        <dbReference type="ARBA" id="ARBA00022553"/>
    </source>
</evidence>
<dbReference type="GO" id="GO:0000122">
    <property type="term" value="P:negative regulation of transcription by RNA polymerase II"/>
    <property type="evidence" value="ECO:0007669"/>
    <property type="project" value="TreeGrafter"/>
</dbReference>
<keyword evidence="8" id="KW-0007">Acetylation</keyword>
<dbReference type="InterPro" id="IPR001025">
    <property type="entry name" value="BAH_dom"/>
</dbReference>
<reference evidence="16 17" key="1">
    <citation type="submission" date="2019-03" db="EMBL/GenBank/DDBJ databases">
        <title>First draft genome of Liparis tanakae, snailfish: a comprehensive survey of snailfish specific genes.</title>
        <authorList>
            <person name="Kim W."/>
            <person name="Song I."/>
            <person name="Jeong J.-H."/>
            <person name="Kim D."/>
            <person name="Kim S."/>
            <person name="Ryu S."/>
            <person name="Song J.Y."/>
            <person name="Lee S.K."/>
        </authorList>
    </citation>
    <scope>NUCLEOTIDE SEQUENCE [LARGE SCALE GENOMIC DNA]</scope>
    <source>
        <tissue evidence="16">Muscle</tissue>
    </source>
</reference>
<keyword evidence="2" id="KW-1017">Isopeptide bond</keyword>
<feature type="domain" description="BAH" evidence="13">
    <location>
        <begin position="4"/>
        <end position="144"/>
    </location>
</feature>
<dbReference type="SMART" id="SM00401">
    <property type="entry name" value="ZnF_GATA"/>
    <property type="match status" value="1"/>
</dbReference>
<evidence type="ECO:0000259" key="13">
    <source>
        <dbReference type="PROSITE" id="PS51038"/>
    </source>
</evidence>
<dbReference type="GO" id="GO:0003682">
    <property type="term" value="F:chromatin binding"/>
    <property type="evidence" value="ECO:0007669"/>
    <property type="project" value="InterPro"/>
</dbReference>
<dbReference type="SUPFAM" id="SSF46689">
    <property type="entry name" value="Homeodomain-like"/>
    <property type="match status" value="1"/>
</dbReference>
<dbReference type="GO" id="GO:0008270">
    <property type="term" value="F:zinc ion binding"/>
    <property type="evidence" value="ECO:0007669"/>
    <property type="project" value="UniProtKB-KW"/>
</dbReference>
<dbReference type="InterPro" id="IPR035170">
    <property type="entry name" value="MTA1_R1"/>
</dbReference>
<evidence type="ECO:0000256" key="5">
    <source>
        <dbReference type="ARBA" id="ARBA00022771"/>
    </source>
</evidence>
<dbReference type="InterPro" id="IPR017884">
    <property type="entry name" value="SANT_dom"/>
</dbReference>
<dbReference type="SMART" id="SM00439">
    <property type="entry name" value="BAH"/>
    <property type="match status" value="1"/>
</dbReference>
<keyword evidence="4" id="KW-0479">Metal-binding</keyword>
<evidence type="ECO:0000259" key="15">
    <source>
        <dbReference type="PROSITE" id="PS51293"/>
    </source>
</evidence>
<dbReference type="CDD" id="cd11661">
    <property type="entry name" value="SANT_MTA3_like"/>
    <property type="match status" value="1"/>
</dbReference>
<dbReference type="InterPro" id="IPR000679">
    <property type="entry name" value="Znf_GATA"/>
</dbReference>
<dbReference type="Proteomes" id="UP000314294">
    <property type="component" value="Unassembled WGS sequence"/>
</dbReference>
<keyword evidence="7" id="KW-0832">Ubl conjugation</keyword>
<dbReference type="CDD" id="cd04709">
    <property type="entry name" value="BAH_MTA"/>
    <property type="match status" value="1"/>
</dbReference>
<evidence type="ECO:0000313" key="16">
    <source>
        <dbReference type="EMBL" id="TNN47481.1"/>
    </source>
</evidence>
<evidence type="ECO:0000256" key="10">
    <source>
        <dbReference type="ARBA" id="ARBA00023242"/>
    </source>
</evidence>
<organism evidence="16 17">
    <name type="scientific">Liparis tanakae</name>
    <name type="common">Tanaka's snailfish</name>
    <dbReference type="NCBI Taxonomy" id="230148"/>
    <lineage>
        <taxon>Eukaryota</taxon>
        <taxon>Metazoa</taxon>
        <taxon>Chordata</taxon>
        <taxon>Craniata</taxon>
        <taxon>Vertebrata</taxon>
        <taxon>Euteleostomi</taxon>
        <taxon>Actinopterygii</taxon>
        <taxon>Neopterygii</taxon>
        <taxon>Teleostei</taxon>
        <taxon>Neoteleostei</taxon>
        <taxon>Acanthomorphata</taxon>
        <taxon>Eupercaria</taxon>
        <taxon>Perciformes</taxon>
        <taxon>Cottioidei</taxon>
        <taxon>Cottales</taxon>
        <taxon>Liparidae</taxon>
        <taxon>Liparis</taxon>
    </lineage>
</organism>